<name>A0A4S8K3R1_MUSBA</name>
<organism evidence="2 3">
    <name type="scientific">Musa balbisiana</name>
    <name type="common">Banana</name>
    <dbReference type="NCBI Taxonomy" id="52838"/>
    <lineage>
        <taxon>Eukaryota</taxon>
        <taxon>Viridiplantae</taxon>
        <taxon>Streptophyta</taxon>
        <taxon>Embryophyta</taxon>
        <taxon>Tracheophyta</taxon>
        <taxon>Spermatophyta</taxon>
        <taxon>Magnoliopsida</taxon>
        <taxon>Liliopsida</taxon>
        <taxon>Zingiberales</taxon>
        <taxon>Musaceae</taxon>
        <taxon>Musa</taxon>
    </lineage>
</organism>
<keyword evidence="1" id="KW-0472">Membrane</keyword>
<dbReference type="PANTHER" id="PTHR32195:SF24">
    <property type="entry name" value="TRYPTOPHAN OR TYROSINE TRANSPORTER PROTEIN"/>
    <property type="match status" value="1"/>
</dbReference>
<feature type="transmembrane region" description="Helical" evidence="1">
    <location>
        <begin position="112"/>
        <end position="132"/>
    </location>
</feature>
<proteinExistence type="predicted"/>
<keyword evidence="1" id="KW-0812">Transmembrane</keyword>
<dbReference type="Proteomes" id="UP000317650">
    <property type="component" value="Chromosome 8"/>
</dbReference>
<protein>
    <submittedName>
        <fullName evidence="2">Uncharacterized protein</fullName>
    </submittedName>
</protein>
<dbReference type="PANTHER" id="PTHR32195">
    <property type="entry name" value="OS07G0662800 PROTEIN"/>
    <property type="match status" value="1"/>
</dbReference>
<keyword evidence="3" id="KW-1185">Reference proteome</keyword>
<dbReference type="AlphaFoldDB" id="A0A4S8K3R1"/>
<accession>A0A4S8K3R1</accession>
<sequence length="195" mass="20945">MNVNHNLADASSSSSSSSCSYLCISRWQSSTVGTSQIGTLLGFSLFFVEQLSSFHASVQWSQEDPKSSDDGTGDATEDCEATKWWESSKLNISAISIVNFPSILVSEVVSDAFSIATGMAGGYCMMVLYGILPPAMAWARSSKIDDKDEDKDEQDDGLREGMLSHAVPVLVGVAIFSCAVVVEQILQDLTYLSST</sequence>
<comment type="caution">
    <text evidence="2">The sequence shown here is derived from an EMBL/GenBank/DDBJ whole genome shotgun (WGS) entry which is preliminary data.</text>
</comment>
<dbReference type="EMBL" id="PYDT01000002">
    <property type="protein sequence ID" value="THU69447.1"/>
    <property type="molecule type" value="Genomic_DNA"/>
</dbReference>
<gene>
    <name evidence="2" type="ORF">C4D60_Mb08t14510</name>
</gene>
<evidence type="ECO:0000256" key="1">
    <source>
        <dbReference type="SAM" id="Phobius"/>
    </source>
</evidence>
<keyword evidence="1" id="KW-1133">Transmembrane helix</keyword>
<evidence type="ECO:0000313" key="2">
    <source>
        <dbReference type="EMBL" id="THU69447.1"/>
    </source>
</evidence>
<reference evidence="2 3" key="1">
    <citation type="journal article" date="2019" name="Nat. Plants">
        <title>Genome sequencing of Musa balbisiana reveals subgenome evolution and function divergence in polyploid bananas.</title>
        <authorList>
            <person name="Yao X."/>
        </authorList>
    </citation>
    <scope>NUCLEOTIDE SEQUENCE [LARGE SCALE GENOMIC DNA]</scope>
    <source>
        <strain evidence="3">cv. DH-PKW</strain>
        <tissue evidence="2">Leaves</tissue>
    </source>
</reference>
<feature type="transmembrane region" description="Helical" evidence="1">
    <location>
        <begin position="166"/>
        <end position="186"/>
    </location>
</feature>
<dbReference type="STRING" id="52838.A0A4S8K3R1"/>
<evidence type="ECO:0000313" key="3">
    <source>
        <dbReference type="Proteomes" id="UP000317650"/>
    </source>
</evidence>